<dbReference type="SUPFAM" id="SSF56672">
    <property type="entry name" value="DNA/RNA polymerases"/>
    <property type="match status" value="1"/>
</dbReference>
<dbReference type="InterPro" id="IPR051320">
    <property type="entry name" value="Viral_Replic_Matur_Polypro"/>
</dbReference>
<accession>A0A834X702</accession>
<evidence type="ECO:0000256" key="2">
    <source>
        <dbReference type="SAM" id="SignalP"/>
    </source>
</evidence>
<dbReference type="CDD" id="cd00303">
    <property type="entry name" value="retropepsin_like"/>
    <property type="match status" value="1"/>
</dbReference>
<dbReference type="AlphaFoldDB" id="A0A834X702"/>
<dbReference type="Gene3D" id="2.40.70.10">
    <property type="entry name" value="Acid Proteases"/>
    <property type="match status" value="1"/>
</dbReference>
<dbReference type="SUPFAM" id="SSF50630">
    <property type="entry name" value="Acid proteases"/>
    <property type="match status" value="1"/>
</dbReference>
<dbReference type="Gene3D" id="3.30.70.270">
    <property type="match status" value="1"/>
</dbReference>
<keyword evidence="2" id="KW-0732">Signal</keyword>
<comment type="caution">
    <text evidence="5">The sequence shown here is derived from an EMBL/GenBank/DDBJ whole genome shotgun (WGS) entry which is preliminary data.</text>
</comment>
<name>A0A834X702_9FABA</name>
<dbReference type="InterPro" id="IPR043502">
    <property type="entry name" value="DNA/RNA_pol_sf"/>
</dbReference>
<dbReference type="PANTHER" id="PTHR33064">
    <property type="entry name" value="POL PROTEIN"/>
    <property type="match status" value="1"/>
</dbReference>
<dbReference type="InterPro" id="IPR043128">
    <property type="entry name" value="Rev_trsase/Diguanyl_cyclase"/>
</dbReference>
<evidence type="ECO:0000313" key="6">
    <source>
        <dbReference type="Proteomes" id="UP000634136"/>
    </source>
</evidence>
<reference evidence="5" key="1">
    <citation type="submission" date="2020-09" db="EMBL/GenBank/DDBJ databases">
        <title>Genome-Enabled Discovery of Anthraquinone Biosynthesis in Senna tora.</title>
        <authorList>
            <person name="Kang S.-H."/>
            <person name="Pandey R.P."/>
            <person name="Lee C.-M."/>
            <person name="Sim J.-S."/>
            <person name="Jeong J.-T."/>
            <person name="Choi B.-S."/>
            <person name="Jung M."/>
            <person name="Ginzburg D."/>
            <person name="Zhao K."/>
            <person name="Won S.Y."/>
            <person name="Oh T.-J."/>
            <person name="Yu Y."/>
            <person name="Kim N.-H."/>
            <person name="Lee O.R."/>
            <person name="Lee T.-H."/>
            <person name="Bashyal P."/>
            <person name="Kim T.-S."/>
            <person name="Lee W.-H."/>
            <person name="Kawkins C."/>
            <person name="Kim C.-K."/>
            <person name="Kim J.S."/>
            <person name="Ahn B.O."/>
            <person name="Rhee S.Y."/>
            <person name="Sohng J.K."/>
        </authorList>
    </citation>
    <scope>NUCLEOTIDE SEQUENCE</scope>
    <source>
        <tissue evidence="5">Leaf</tissue>
    </source>
</reference>
<protein>
    <submittedName>
        <fullName evidence="5">Ty3/gypsy retrotransposon protein</fullName>
    </submittedName>
</protein>
<organism evidence="5 6">
    <name type="scientific">Senna tora</name>
    <dbReference type="NCBI Taxonomy" id="362788"/>
    <lineage>
        <taxon>Eukaryota</taxon>
        <taxon>Viridiplantae</taxon>
        <taxon>Streptophyta</taxon>
        <taxon>Embryophyta</taxon>
        <taxon>Tracheophyta</taxon>
        <taxon>Spermatophyta</taxon>
        <taxon>Magnoliopsida</taxon>
        <taxon>eudicotyledons</taxon>
        <taxon>Gunneridae</taxon>
        <taxon>Pentapetalae</taxon>
        <taxon>rosids</taxon>
        <taxon>fabids</taxon>
        <taxon>Fabales</taxon>
        <taxon>Fabaceae</taxon>
        <taxon>Caesalpinioideae</taxon>
        <taxon>Cassia clade</taxon>
        <taxon>Senna</taxon>
    </lineage>
</organism>
<dbReference type="PANTHER" id="PTHR33064:SF37">
    <property type="entry name" value="RIBONUCLEASE H"/>
    <property type="match status" value="1"/>
</dbReference>
<feature type="domain" description="Reverse transcriptase/retrotransposon-derived protein RNase H-like" evidence="4">
    <location>
        <begin position="476"/>
        <end position="548"/>
    </location>
</feature>
<dbReference type="Proteomes" id="UP000634136">
    <property type="component" value="Unassembled WGS sequence"/>
</dbReference>
<gene>
    <name evidence="5" type="ORF">G2W53_007376</name>
</gene>
<dbReference type="EMBL" id="JAAIUW010000003">
    <property type="protein sequence ID" value="KAF7838894.1"/>
    <property type="molecule type" value="Genomic_DNA"/>
</dbReference>
<feature type="region of interest" description="Disordered" evidence="1">
    <location>
        <begin position="153"/>
        <end position="178"/>
    </location>
</feature>
<dbReference type="OrthoDB" id="906876at2759"/>
<feature type="chain" id="PRO_5032456475" evidence="2">
    <location>
        <begin position="20"/>
        <end position="780"/>
    </location>
</feature>
<sequence>MRRCWIALLVVLNLRYAETSLLRHLLHYFALQRWLVFSMGFSQSSSRNSFNPSTSLVPVPSPQVIVPLSTLTSLVPVSAASASSSSASGKSSLPPLLPTPNVPPLRTVKRMSVAEMQLRREKKLYFTCDAPYSWSHRCPNKHYMILQIEDDEEGKPPTVELPPELSASDPPASEPPPRHLSMNALSGEHAVGTIRFTGVIQGVEVQVLLDGGSSDNFIQPRVVRTLKLAVEPMTPFKVLVGNGHVLTRFSMVRNIPMLIQGHEIQISAHVLDMTGADIILGAQWLATLGPHIAYYSTATIKFYCAGQFITLHGEPKPIAKMAQFHHLRRLTNIDAIFEYFAIQPQYVDTRASRAPISDDLPTDLKQLLQNFSVVFDVPHGLPPQRSHDHALMNTVFQPYLRKFVLVFFDDILVYSSDWALHLQHLEQVLRLLAQHQLYAKLSKCVFGQSRIEYLGHFVSAKGVEMDPAKVQTKFHWSDEATTAFNALKTAVTSAPVLVLPDFSKPFTIETDASGLGIGAVLSQEGRPIAFFSKKMSNRMQQRYAYAHEIRRALSRSCFVASSSPVFNILDDVRRALPQDATTARLLSQCVDNTVVDPRYTLTDGILYWKGRIVVHANASTLKHSILHDHIANIPCIFVATGNWDFDILLKRCVNSASDMNIPLPLLTTAYGPVISPKAILQRRDIQIGNQWETQLLVAWDDDSCPTWETLTDFQQSYPTFDLVDKVTFNGGGNVMLPDQKQPVMDGKAQVQQASPNVEGPSENLMRRSVRMKKPTWKCIG</sequence>
<evidence type="ECO:0000259" key="3">
    <source>
        <dbReference type="Pfam" id="PF00078"/>
    </source>
</evidence>
<dbReference type="CDD" id="cd01647">
    <property type="entry name" value="RT_LTR"/>
    <property type="match status" value="1"/>
</dbReference>
<feature type="signal peptide" evidence="2">
    <location>
        <begin position="1"/>
        <end position="19"/>
    </location>
</feature>
<dbReference type="InterPro" id="IPR021109">
    <property type="entry name" value="Peptidase_aspartic_dom_sf"/>
</dbReference>
<evidence type="ECO:0000256" key="1">
    <source>
        <dbReference type="SAM" id="MobiDB-lite"/>
    </source>
</evidence>
<feature type="compositionally biased region" description="Low complexity" evidence="1">
    <location>
        <begin position="161"/>
        <end position="171"/>
    </location>
</feature>
<proteinExistence type="predicted"/>
<dbReference type="InterPro" id="IPR041577">
    <property type="entry name" value="RT_RNaseH_2"/>
</dbReference>
<evidence type="ECO:0000259" key="4">
    <source>
        <dbReference type="Pfam" id="PF17919"/>
    </source>
</evidence>
<dbReference type="InterPro" id="IPR000477">
    <property type="entry name" value="RT_dom"/>
</dbReference>
<keyword evidence="6" id="KW-1185">Reference proteome</keyword>
<dbReference type="Pfam" id="PF08284">
    <property type="entry name" value="RVP_2"/>
    <property type="match status" value="1"/>
</dbReference>
<dbReference type="Pfam" id="PF17919">
    <property type="entry name" value="RT_RNaseH_2"/>
    <property type="match status" value="1"/>
</dbReference>
<evidence type="ECO:0000313" key="5">
    <source>
        <dbReference type="EMBL" id="KAF7838894.1"/>
    </source>
</evidence>
<dbReference type="Pfam" id="PF00078">
    <property type="entry name" value="RVT_1"/>
    <property type="match status" value="1"/>
</dbReference>
<feature type="domain" description="Reverse transcriptase" evidence="3">
    <location>
        <begin position="390"/>
        <end position="456"/>
    </location>
</feature>